<accession>A0AB34L301</accession>
<dbReference type="AlphaFoldDB" id="A0AB34L301"/>
<dbReference type="EMBL" id="JAAQHG020000003">
    <property type="protein sequence ID" value="KAL1590240.1"/>
    <property type="molecule type" value="Genomic_DNA"/>
</dbReference>
<feature type="compositionally biased region" description="Basic and acidic residues" evidence="1">
    <location>
        <begin position="98"/>
        <end position="108"/>
    </location>
</feature>
<evidence type="ECO:0000256" key="1">
    <source>
        <dbReference type="SAM" id="MobiDB-lite"/>
    </source>
</evidence>
<dbReference type="Proteomes" id="UP000803884">
    <property type="component" value="Unassembled WGS sequence"/>
</dbReference>
<proteinExistence type="predicted"/>
<keyword evidence="3" id="KW-1185">Reference proteome</keyword>
<feature type="region of interest" description="Disordered" evidence="1">
    <location>
        <begin position="1"/>
        <end position="24"/>
    </location>
</feature>
<evidence type="ECO:0000313" key="2">
    <source>
        <dbReference type="EMBL" id="KAL1590240.1"/>
    </source>
</evidence>
<feature type="compositionally biased region" description="Polar residues" evidence="1">
    <location>
        <begin position="243"/>
        <end position="257"/>
    </location>
</feature>
<feature type="compositionally biased region" description="Basic and acidic residues" evidence="1">
    <location>
        <begin position="74"/>
        <end position="85"/>
    </location>
</feature>
<name>A0AB34L301_9PEZI</name>
<dbReference type="GeneID" id="96002791"/>
<organism evidence="2 3">
    <name type="scientific">Cladosporium halotolerans</name>
    <dbReference type="NCBI Taxonomy" id="1052096"/>
    <lineage>
        <taxon>Eukaryota</taxon>
        <taxon>Fungi</taxon>
        <taxon>Dikarya</taxon>
        <taxon>Ascomycota</taxon>
        <taxon>Pezizomycotina</taxon>
        <taxon>Dothideomycetes</taxon>
        <taxon>Dothideomycetidae</taxon>
        <taxon>Cladosporiales</taxon>
        <taxon>Cladosporiaceae</taxon>
        <taxon>Cladosporium</taxon>
    </lineage>
</organism>
<feature type="compositionally biased region" description="Basic and acidic residues" evidence="1">
    <location>
        <begin position="264"/>
        <end position="274"/>
    </location>
</feature>
<comment type="caution">
    <text evidence="2">The sequence shown here is derived from an EMBL/GenBank/DDBJ whole genome shotgun (WGS) entry which is preliminary data.</text>
</comment>
<protein>
    <submittedName>
        <fullName evidence="2">Uncharacterized protein</fullName>
    </submittedName>
</protein>
<sequence length="292" mass="31461">MSFMRTRAARSLQQGLRASAARPMVQGRTQFVARRFASSGGHGKEGSDLPWLISALAITPVGTYFLWPSSSGDSGHHGHEEHHEAEEEQPKEEEEPKEEPKEEAKDEQPQDEQPKEEDEGEKAKESEETARPSGTEGDSQPKAPDANKISSGTEEPEERAPTSGPASTEGVAGKGRMKADSPGQNQSSKREPDGKGAYKLRKDSGLQKDLTQTTQVYADDEKTEAGAPAKPGFSQADIPKQGEISSKQAGVSNTPTRHSIPIHESNEKSKKPEGGPDTAKSMGTIDPSRPQK</sequence>
<feature type="compositionally biased region" description="Basic and acidic residues" evidence="1">
    <location>
        <begin position="188"/>
        <end position="206"/>
    </location>
</feature>
<gene>
    <name evidence="2" type="ORF">WHR41_01347</name>
</gene>
<feature type="region of interest" description="Disordered" evidence="1">
    <location>
        <begin position="69"/>
        <end position="292"/>
    </location>
</feature>
<dbReference type="RefSeq" id="XP_069233345.1">
    <property type="nucleotide sequence ID" value="XM_069369953.1"/>
</dbReference>
<evidence type="ECO:0000313" key="3">
    <source>
        <dbReference type="Proteomes" id="UP000803884"/>
    </source>
</evidence>
<feature type="compositionally biased region" description="Acidic residues" evidence="1">
    <location>
        <begin position="86"/>
        <end position="97"/>
    </location>
</feature>
<feature type="compositionally biased region" description="Basic and acidic residues" evidence="1">
    <location>
        <begin position="121"/>
        <end position="130"/>
    </location>
</feature>
<reference evidence="2 3" key="1">
    <citation type="journal article" date="2020" name="Microbiol. Resour. Announc.">
        <title>Draft Genome Sequence of a Cladosporium Species Isolated from the Mesophotic Ascidian Didemnum maculosum.</title>
        <authorList>
            <person name="Gioti A."/>
            <person name="Siaperas R."/>
            <person name="Nikolaivits E."/>
            <person name="Le Goff G."/>
            <person name="Ouazzani J."/>
            <person name="Kotoulas G."/>
            <person name="Topakas E."/>
        </authorList>
    </citation>
    <scope>NUCLEOTIDE SEQUENCE [LARGE SCALE GENOMIC DNA]</scope>
    <source>
        <strain evidence="2 3">TM138-S3</strain>
    </source>
</reference>